<evidence type="ECO:0000313" key="2">
    <source>
        <dbReference type="Proteomes" id="UP000287352"/>
    </source>
</evidence>
<sequence>MRPKREGRFKGSRALAAGNEAGTTDRLRVSSGTFEYEKGSSIIAARRLALLVILLLKAVTNYYE</sequence>
<organism evidence="1 2">
    <name type="scientific">Tengunoibacter tsumagoiensis</name>
    <dbReference type="NCBI Taxonomy" id="2014871"/>
    <lineage>
        <taxon>Bacteria</taxon>
        <taxon>Bacillati</taxon>
        <taxon>Chloroflexota</taxon>
        <taxon>Ktedonobacteria</taxon>
        <taxon>Ktedonobacterales</taxon>
        <taxon>Dictyobacteraceae</taxon>
        <taxon>Tengunoibacter</taxon>
    </lineage>
</organism>
<dbReference type="Proteomes" id="UP000287352">
    <property type="component" value="Unassembled WGS sequence"/>
</dbReference>
<comment type="caution">
    <text evidence="1">The sequence shown here is derived from an EMBL/GenBank/DDBJ whole genome shotgun (WGS) entry which is preliminary data.</text>
</comment>
<keyword evidence="2" id="KW-1185">Reference proteome</keyword>
<proteinExistence type="predicted"/>
<dbReference type="EMBL" id="BIFR01000001">
    <property type="protein sequence ID" value="GCE10192.1"/>
    <property type="molecule type" value="Genomic_DNA"/>
</dbReference>
<protein>
    <submittedName>
        <fullName evidence="1">Uncharacterized protein</fullName>
    </submittedName>
</protein>
<accession>A0A401ZTQ7</accession>
<name>A0A401ZTQ7_9CHLR</name>
<gene>
    <name evidence="1" type="ORF">KTT_00510</name>
</gene>
<reference evidence="2" key="1">
    <citation type="submission" date="2018-12" db="EMBL/GenBank/DDBJ databases">
        <title>Tengunoibacter tsumagoiensis gen. nov., sp. nov., Dictyobacter kobayashii sp. nov., D. alpinus sp. nov., and D. joshuensis sp. nov. and description of Dictyobacteraceae fam. nov. within the order Ktedonobacterales isolated from Tengu-no-mugimeshi.</title>
        <authorList>
            <person name="Wang C.M."/>
            <person name="Zheng Y."/>
            <person name="Sakai Y."/>
            <person name="Toyoda A."/>
            <person name="Minakuchi Y."/>
            <person name="Abe K."/>
            <person name="Yokota A."/>
            <person name="Yabe S."/>
        </authorList>
    </citation>
    <scope>NUCLEOTIDE SEQUENCE [LARGE SCALE GENOMIC DNA]</scope>
    <source>
        <strain evidence="2">Uno3</strain>
    </source>
</reference>
<dbReference type="AlphaFoldDB" id="A0A401ZTQ7"/>
<evidence type="ECO:0000313" key="1">
    <source>
        <dbReference type="EMBL" id="GCE10192.1"/>
    </source>
</evidence>